<evidence type="ECO:0000259" key="3">
    <source>
        <dbReference type="Pfam" id="PF13976"/>
    </source>
</evidence>
<keyword evidence="2" id="KW-0812">Transmembrane</keyword>
<organism evidence="4">
    <name type="scientific">Vitis vinifera</name>
    <name type="common">Grape</name>
    <dbReference type="NCBI Taxonomy" id="29760"/>
    <lineage>
        <taxon>Eukaryota</taxon>
        <taxon>Viridiplantae</taxon>
        <taxon>Streptophyta</taxon>
        <taxon>Embryophyta</taxon>
        <taxon>Tracheophyta</taxon>
        <taxon>Spermatophyta</taxon>
        <taxon>Magnoliopsida</taxon>
        <taxon>eudicotyledons</taxon>
        <taxon>Gunneridae</taxon>
        <taxon>Pentapetalae</taxon>
        <taxon>rosids</taxon>
        <taxon>Vitales</taxon>
        <taxon>Vitaceae</taxon>
        <taxon>Viteae</taxon>
        <taxon>Vitis</taxon>
    </lineage>
</organism>
<keyword evidence="2" id="KW-0472">Membrane</keyword>
<feature type="region of interest" description="Disordered" evidence="1">
    <location>
        <begin position="42"/>
        <end position="66"/>
    </location>
</feature>
<feature type="compositionally biased region" description="Basic and acidic residues" evidence="1">
    <location>
        <begin position="52"/>
        <end position="66"/>
    </location>
</feature>
<evidence type="ECO:0000256" key="2">
    <source>
        <dbReference type="SAM" id="Phobius"/>
    </source>
</evidence>
<dbReference type="Pfam" id="PF13976">
    <property type="entry name" value="gag_pre-integrs"/>
    <property type="match status" value="1"/>
</dbReference>
<dbReference type="AlphaFoldDB" id="A5CA69"/>
<feature type="domain" description="GAG-pre-integrase" evidence="3">
    <location>
        <begin position="176"/>
        <end position="223"/>
    </location>
</feature>
<evidence type="ECO:0000313" key="4">
    <source>
        <dbReference type="EMBL" id="CAN64376.1"/>
    </source>
</evidence>
<reference evidence="4" key="1">
    <citation type="journal article" date="2007" name="PLoS ONE">
        <title>The first genome sequence of an elite grapevine cultivar (Pinot noir Vitis vinifera L.): coping with a highly heterozygous genome.</title>
        <authorList>
            <person name="Velasco R."/>
            <person name="Zharkikh A."/>
            <person name="Troggio M."/>
            <person name="Cartwright D.A."/>
            <person name="Cestaro A."/>
            <person name="Pruss D."/>
            <person name="Pindo M."/>
            <person name="FitzGerald L.M."/>
            <person name="Vezzulli S."/>
            <person name="Reid J."/>
            <person name="Malacarne G."/>
            <person name="Iliev D."/>
            <person name="Coppola G."/>
            <person name="Wardell B."/>
            <person name="Micheletti D."/>
            <person name="Macalma T."/>
            <person name="Facci M."/>
            <person name="Mitchell J.T."/>
            <person name="Perazzolli M."/>
            <person name="Eldredge G."/>
            <person name="Gatto P."/>
            <person name="Oyzerski R."/>
            <person name="Moretto M."/>
            <person name="Gutin N."/>
            <person name="Stefanini M."/>
            <person name="Chen Y."/>
            <person name="Segala C."/>
            <person name="Davenport C."/>
            <person name="Dematte L."/>
            <person name="Mraz A."/>
            <person name="Battilana J."/>
            <person name="Stormo K."/>
            <person name="Costa F."/>
            <person name="Tao Q."/>
            <person name="Si-Ammour A."/>
            <person name="Harkins T."/>
            <person name="Lackey A."/>
            <person name="Perbost C."/>
            <person name="Taillon B."/>
            <person name="Stella A."/>
            <person name="Solovyev V."/>
            <person name="Fawcett J.A."/>
            <person name="Sterck L."/>
            <person name="Vandepoele K."/>
            <person name="Grando S.M."/>
            <person name="Toppo S."/>
            <person name="Moser C."/>
            <person name="Lanchbury J."/>
            <person name="Bogden R."/>
            <person name="Skolnick M."/>
            <person name="Sgaramella V."/>
            <person name="Bhatnagar S.K."/>
            <person name="Fontana P."/>
            <person name="Gutin A."/>
            <person name="Van de Peer Y."/>
            <person name="Salamini F."/>
            <person name="Viola R."/>
        </authorList>
    </citation>
    <scope>NUCLEOTIDE SEQUENCE</scope>
</reference>
<evidence type="ECO:0000256" key="1">
    <source>
        <dbReference type="SAM" id="MobiDB-lite"/>
    </source>
</evidence>
<dbReference type="InterPro" id="IPR025724">
    <property type="entry name" value="GAG-pre-integrase_dom"/>
</dbReference>
<name>A5CA69_VITVI</name>
<feature type="compositionally biased region" description="Polar residues" evidence="1">
    <location>
        <begin position="42"/>
        <end position="51"/>
    </location>
</feature>
<feature type="transmembrane region" description="Helical" evidence="2">
    <location>
        <begin position="17"/>
        <end position="36"/>
    </location>
</feature>
<sequence>MDKDKDVDMDEVEEEDMVVIEVVANLIVLIVVVLKVKKNNSNHQKWNNSKAQPEKGIKPQSKHARENKCHRYGPVDLIQGSRRTTIILPSGTKIYINDALYSVKSKQNLLSFKDIRRNGYHIVTMNDGSNKYIFITLVILGKKHILEKLISYSYGLYRTITRLIESYAVMNQKFCDLKTFMIWHERLGHPGLSMMCRIINSSFGHPLKNQKILMPNDYNCVVCS</sequence>
<proteinExistence type="predicted"/>
<protein>
    <recommendedName>
        <fullName evidence="3">GAG-pre-integrase domain-containing protein</fullName>
    </recommendedName>
</protein>
<dbReference type="EMBL" id="AM487788">
    <property type="protein sequence ID" value="CAN64376.1"/>
    <property type="molecule type" value="Genomic_DNA"/>
</dbReference>
<accession>A5CA69</accession>
<keyword evidence="2" id="KW-1133">Transmembrane helix</keyword>
<gene>
    <name evidence="4" type="ORF">VITISV_004557</name>
</gene>